<dbReference type="AlphaFoldDB" id="S6TTE4"/>
<sequence length="95" mass="10630">GAHLVSTDVWTSMGQEEETARRKALFAPFQVTRALLDLADKDVLFMHCLPAHRGEEISVDLLDDARSVAWDQAENRLHAQKALLEFLVAPCFQPA</sequence>
<dbReference type="GO" id="GO:0019240">
    <property type="term" value="P:citrulline biosynthetic process"/>
    <property type="evidence" value="ECO:0007669"/>
    <property type="project" value="TreeGrafter"/>
</dbReference>
<reference evidence="4 5" key="1">
    <citation type="journal article" date="2013" name="PLoS Pathog.">
        <title>Genomic analysis of the Kiwifruit pathogen Pseudomonas syringae pv. actinidiae provides insight into the origins of an emergent plant disease.</title>
        <authorList>
            <person name="McCann H.C."/>
            <person name="Rikkerink E.H."/>
            <person name="Bertels F."/>
            <person name="Fiers M."/>
            <person name="Lu A."/>
            <person name="Rees-George J."/>
            <person name="Andersen M.T."/>
            <person name="Gleave A.P."/>
            <person name="Haubold B."/>
            <person name="Wohlers M.W."/>
            <person name="Guttman D.S."/>
            <person name="Wang P.W."/>
            <person name="Straub C."/>
            <person name="Vanneste J.L."/>
            <person name="Rainey P.B."/>
            <person name="Templeton M.D."/>
        </authorList>
    </citation>
    <scope>NUCLEOTIDE SEQUENCE [LARGE SCALE GENOMIC DNA]</scope>
    <source>
        <strain evidence="4 5">ICMP 18807</strain>
    </source>
</reference>
<comment type="similarity">
    <text evidence="2">Belongs to the aspartate/ornithine carbamoyltransferase superfamily.</text>
</comment>
<dbReference type="InterPro" id="IPR006131">
    <property type="entry name" value="Asp_carbamoyltransf_Asp/Orn-bd"/>
</dbReference>
<gene>
    <name evidence="4" type="ORF">A244_25746</name>
</gene>
<evidence type="ECO:0000313" key="4">
    <source>
        <dbReference type="EMBL" id="EPN45274.1"/>
    </source>
</evidence>
<dbReference type="Pfam" id="PF00185">
    <property type="entry name" value="OTCace"/>
    <property type="match status" value="1"/>
</dbReference>
<dbReference type="InterPro" id="IPR036901">
    <property type="entry name" value="Asp/Orn_carbamoylTrfase_sf"/>
</dbReference>
<feature type="domain" description="Aspartate/ornithine carbamoyltransferase Asp/Orn-binding" evidence="3">
    <location>
        <begin position="1"/>
        <end position="86"/>
    </location>
</feature>
<proteinExistence type="inferred from homology"/>
<accession>S6TTE4</accession>
<organism evidence="4 5">
    <name type="scientific">Pseudomonas syringae pv. actinidiae ICMP 18807</name>
    <dbReference type="NCBI Taxonomy" id="1194404"/>
    <lineage>
        <taxon>Bacteria</taxon>
        <taxon>Pseudomonadati</taxon>
        <taxon>Pseudomonadota</taxon>
        <taxon>Gammaproteobacteria</taxon>
        <taxon>Pseudomonadales</taxon>
        <taxon>Pseudomonadaceae</taxon>
        <taxon>Pseudomonas</taxon>
        <taxon>Pseudomonas syringae</taxon>
    </lineage>
</organism>
<protein>
    <submittedName>
        <fullName evidence="4">Ornithine carbamoyltransferase</fullName>
        <ecNumber evidence="4">2.1.3.3</ecNumber>
    </submittedName>
</protein>
<dbReference type="GO" id="GO:0004585">
    <property type="term" value="F:ornithine carbamoyltransferase activity"/>
    <property type="evidence" value="ECO:0007669"/>
    <property type="project" value="UniProtKB-EC"/>
</dbReference>
<evidence type="ECO:0000256" key="1">
    <source>
        <dbReference type="ARBA" id="ARBA00022679"/>
    </source>
</evidence>
<dbReference type="EC" id="2.1.3.3" evidence="4"/>
<dbReference type="PRINTS" id="PR00100">
    <property type="entry name" value="AOTCASE"/>
</dbReference>
<name>S6TTE4_PSESF</name>
<dbReference type="InterPro" id="IPR002292">
    <property type="entry name" value="Orn/put_carbamltrans"/>
</dbReference>
<dbReference type="SUPFAM" id="SSF53671">
    <property type="entry name" value="Aspartate/ornithine carbamoyltransferase"/>
    <property type="match status" value="1"/>
</dbReference>
<dbReference type="PANTHER" id="PTHR45753:SF3">
    <property type="entry name" value="ORNITHINE TRANSCARBAMYLASE, MITOCHONDRIAL"/>
    <property type="match status" value="1"/>
</dbReference>
<dbReference type="InterPro" id="IPR006130">
    <property type="entry name" value="Asp/Orn_carbamoylTrfase"/>
</dbReference>
<dbReference type="GO" id="GO:0016597">
    <property type="term" value="F:amino acid binding"/>
    <property type="evidence" value="ECO:0007669"/>
    <property type="project" value="InterPro"/>
</dbReference>
<keyword evidence="1 2" id="KW-0808">Transferase</keyword>
<dbReference type="Gene3D" id="3.40.50.1370">
    <property type="entry name" value="Aspartate/ornithine carbamoyltransferase"/>
    <property type="match status" value="1"/>
</dbReference>
<dbReference type="Proteomes" id="UP000015729">
    <property type="component" value="Unassembled WGS sequence"/>
</dbReference>
<comment type="caution">
    <text evidence="4">The sequence shown here is derived from an EMBL/GenBank/DDBJ whole genome shotgun (WGS) entry which is preliminary data.</text>
</comment>
<dbReference type="PRINTS" id="PR00102">
    <property type="entry name" value="OTCASE"/>
</dbReference>
<evidence type="ECO:0000256" key="2">
    <source>
        <dbReference type="RuleBase" id="RU003634"/>
    </source>
</evidence>
<feature type="non-terminal residue" evidence="4">
    <location>
        <position position="1"/>
    </location>
</feature>
<evidence type="ECO:0000313" key="5">
    <source>
        <dbReference type="Proteomes" id="UP000015729"/>
    </source>
</evidence>
<dbReference type="GO" id="GO:0042450">
    <property type="term" value="P:L-arginine biosynthetic process via ornithine"/>
    <property type="evidence" value="ECO:0007669"/>
    <property type="project" value="TreeGrafter"/>
</dbReference>
<dbReference type="PANTHER" id="PTHR45753">
    <property type="entry name" value="ORNITHINE CARBAMOYLTRANSFERASE, MITOCHONDRIAL"/>
    <property type="match status" value="1"/>
</dbReference>
<evidence type="ECO:0000259" key="3">
    <source>
        <dbReference type="Pfam" id="PF00185"/>
    </source>
</evidence>
<dbReference type="PATRIC" id="fig|1194404.4.peg.5302"/>
<dbReference type="EMBL" id="AOKG01001756">
    <property type="protein sequence ID" value="EPN45274.1"/>
    <property type="molecule type" value="Genomic_DNA"/>
</dbReference>